<proteinExistence type="predicted"/>
<feature type="domain" description="PucR C-terminal helix-turn-helix" evidence="1">
    <location>
        <begin position="449"/>
        <end position="506"/>
    </location>
</feature>
<comment type="caution">
    <text evidence="2">The sequence shown here is derived from an EMBL/GenBank/DDBJ whole genome shotgun (WGS) entry which is preliminary data.</text>
</comment>
<dbReference type="InterPro" id="IPR025736">
    <property type="entry name" value="PucR_C-HTH_dom"/>
</dbReference>
<evidence type="ECO:0000313" key="2">
    <source>
        <dbReference type="EMBL" id="MST81913.1"/>
    </source>
</evidence>
<dbReference type="RefSeq" id="WP_154457816.1">
    <property type="nucleotide sequence ID" value="NZ_VUMV01000003.1"/>
</dbReference>
<dbReference type="InterPro" id="IPR042070">
    <property type="entry name" value="PucR_C-HTH_sf"/>
</dbReference>
<dbReference type="Proteomes" id="UP000466864">
    <property type="component" value="Unassembled WGS sequence"/>
</dbReference>
<evidence type="ECO:0000313" key="3">
    <source>
        <dbReference type="Proteomes" id="UP000466864"/>
    </source>
</evidence>
<protein>
    <submittedName>
        <fullName evidence="2">PucR family transcriptional regulator</fullName>
    </submittedName>
</protein>
<dbReference type="AlphaFoldDB" id="A0A7X2P8Y5"/>
<keyword evidence="3" id="KW-1185">Reference proteome</keyword>
<dbReference type="PANTHER" id="PTHR33744">
    <property type="entry name" value="CARBOHYDRATE DIACID REGULATOR"/>
    <property type="match status" value="1"/>
</dbReference>
<name>A0A7X2P8Y5_9FIRM</name>
<dbReference type="Gene3D" id="1.10.10.2840">
    <property type="entry name" value="PucR C-terminal helix-turn-helix domain"/>
    <property type="match status" value="1"/>
</dbReference>
<dbReference type="EMBL" id="VUMV01000003">
    <property type="protein sequence ID" value="MST81913.1"/>
    <property type="molecule type" value="Genomic_DNA"/>
</dbReference>
<reference evidence="2 3" key="1">
    <citation type="submission" date="2019-08" db="EMBL/GenBank/DDBJ databases">
        <title>In-depth cultivation of the pig gut microbiome towards novel bacterial diversity and tailored functional studies.</title>
        <authorList>
            <person name="Wylensek D."/>
            <person name="Hitch T.C.A."/>
            <person name="Clavel T."/>
        </authorList>
    </citation>
    <scope>NUCLEOTIDE SEQUENCE [LARGE SCALE GENOMIC DNA]</scope>
    <source>
        <strain evidence="2 3">Oil+RF-744-WCA-WT-13</strain>
    </source>
</reference>
<organism evidence="2 3">
    <name type="scientific">Bilifractor porci</name>
    <dbReference type="NCBI Taxonomy" id="2606636"/>
    <lineage>
        <taxon>Bacteria</taxon>
        <taxon>Bacillati</taxon>
        <taxon>Bacillota</taxon>
        <taxon>Clostridia</taxon>
        <taxon>Lachnospirales</taxon>
        <taxon>Lachnospiraceae</taxon>
        <taxon>Bilifractor</taxon>
    </lineage>
</organism>
<gene>
    <name evidence="2" type="ORF">FYJ60_06250</name>
</gene>
<sequence>MFLTAEILKKMLSRRYRIMPDTLPSNPSFCGFRFYNGSAPQKDHLCVISPEELAFLRPENGPGIFLCNGTGTETKDLCLPEDFTVLCLENRVESGELINALNEIFEEIESWEGSLTRLTPDVSDIRNALNESRNLLRGSIILADNRFHYIAYTDDFRGNAALIQTIEGIPKYVTEDILTDPAYQAVQSSRRVMLYQVHTARQVVPALCYNLFKKDSSIYNARIMLTSKEAFTPDQYDLLKILGDRLADVLWQIAPFSFPIPAFSSLHHAVASCLKEEPASRPLVHAILRMVHWSAQDKYVLALFSPYFIREKDEMNAVSVNQLELLFPNSCGVIIDQRVALLVNLGSKKEQGHFRFQENIATFLRDSLYKAGISSEFDDFFRIRYALYEAESALRIGNIRDSMYWYYRFPDYAMAYTLDHASRDVYYKDLVNQSFLDLLDYDREHSSSLAKTLEQYVKNKFNVSHTASALYLNRSTVLAHLKKIEEITSLNLDDWHTHLHLLLSFALLENE</sequence>
<dbReference type="InterPro" id="IPR051448">
    <property type="entry name" value="CdaR-like_regulators"/>
</dbReference>
<evidence type="ECO:0000259" key="1">
    <source>
        <dbReference type="Pfam" id="PF13556"/>
    </source>
</evidence>
<accession>A0A7X2P8Y5</accession>
<dbReference type="Pfam" id="PF13556">
    <property type="entry name" value="HTH_30"/>
    <property type="match status" value="1"/>
</dbReference>